<dbReference type="GO" id="GO:0009279">
    <property type="term" value="C:cell outer membrane"/>
    <property type="evidence" value="ECO:0007669"/>
    <property type="project" value="UniProtKB-SubCell"/>
</dbReference>
<dbReference type="GO" id="GO:0030246">
    <property type="term" value="F:carbohydrate binding"/>
    <property type="evidence" value="ECO:0007669"/>
    <property type="project" value="UniProtKB-KW"/>
</dbReference>
<evidence type="ECO:0000256" key="10">
    <source>
        <dbReference type="SAM" id="MobiDB-lite"/>
    </source>
</evidence>
<organism evidence="11">
    <name type="scientific">Salmonella diarizonae</name>
    <dbReference type="NCBI Taxonomy" id="59204"/>
    <lineage>
        <taxon>Bacteria</taxon>
        <taxon>Pseudomonadati</taxon>
        <taxon>Pseudomonadota</taxon>
        <taxon>Gammaproteobacteria</taxon>
        <taxon>Enterobacterales</taxon>
        <taxon>Enterobacteriaceae</taxon>
        <taxon>Salmonella</taxon>
    </lineage>
</organism>
<dbReference type="CDD" id="cd23414">
    <property type="entry name" value="beta-trefoil_Ricin_CdtA"/>
    <property type="match status" value="1"/>
</dbReference>
<name>A0A6Y3UXM4_SALDZ</name>
<evidence type="ECO:0000256" key="8">
    <source>
        <dbReference type="ARBA" id="ARBA00023237"/>
    </source>
</evidence>
<dbReference type="AlphaFoldDB" id="A0A6Y3UXM4"/>
<dbReference type="SUPFAM" id="SSF50370">
    <property type="entry name" value="Ricin B-like lectins"/>
    <property type="match status" value="1"/>
</dbReference>
<keyword evidence="5" id="KW-0843">Virulence</keyword>
<evidence type="ECO:0000256" key="2">
    <source>
        <dbReference type="ARBA" id="ARBA00022656"/>
    </source>
</evidence>
<dbReference type="InterPro" id="IPR003558">
    <property type="entry name" value="CDtoxinA/C"/>
</dbReference>
<keyword evidence="8" id="KW-0998">Cell outer membrane</keyword>
<comment type="subcellular location">
    <subcellularLocation>
        <location evidence="1">Cell outer membrane</location>
        <topology evidence="1">Lipid-anchor</topology>
    </subcellularLocation>
</comment>
<keyword evidence="6" id="KW-0472">Membrane</keyword>
<protein>
    <submittedName>
        <fullName evidence="11">Toxin</fullName>
    </submittedName>
</protein>
<proteinExistence type="predicted"/>
<evidence type="ECO:0000256" key="4">
    <source>
        <dbReference type="ARBA" id="ARBA00022734"/>
    </source>
</evidence>
<dbReference type="Pfam" id="PF03498">
    <property type="entry name" value="CDtoxinA"/>
    <property type="match status" value="1"/>
</dbReference>
<evidence type="ECO:0000256" key="9">
    <source>
        <dbReference type="ARBA" id="ARBA00023288"/>
    </source>
</evidence>
<dbReference type="Gene3D" id="2.80.10.50">
    <property type="match status" value="1"/>
</dbReference>
<keyword evidence="9" id="KW-0449">Lipoprotein</keyword>
<dbReference type="PROSITE" id="PS50231">
    <property type="entry name" value="RICIN_B_LECTIN"/>
    <property type="match status" value="1"/>
</dbReference>
<feature type="region of interest" description="Disordered" evidence="10">
    <location>
        <begin position="1"/>
        <end position="25"/>
    </location>
</feature>
<evidence type="ECO:0000256" key="3">
    <source>
        <dbReference type="ARBA" id="ARBA00022729"/>
    </source>
</evidence>
<keyword evidence="3" id="KW-0732">Signal</keyword>
<evidence type="ECO:0000256" key="6">
    <source>
        <dbReference type="ARBA" id="ARBA00023136"/>
    </source>
</evidence>
<sequence length="221" mass="23998">MAIPGPGGVNKQTTSSNAPLPVPKDNPSVSIMSMSGAVLTVWGRHRNSWLWGYTPWDSNSFGELRNWKIIPGKTPGTVRFVNQGTGTCMTWGVGISGDGGFIHTTCDPRSAVFDFHLIPTLNGNVFIKSVDLNRCIRARFLDRTASSPYAFEILQAECPKPGEKNIELQWSISEPLRSALAAISKPEIRPAPPPPPLVDGLTINDSDSNNISATQIQPVIY</sequence>
<comment type="caution">
    <text evidence="11">The sequence shown here is derived from an EMBL/GenBank/DDBJ whole genome shotgun (WGS) entry which is preliminary data.</text>
</comment>
<dbReference type="GO" id="GO:0090729">
    <property type="term" value="F:toxin activity"/>
    <property type="evidence" value="ECO:0007669"/>
    <property type="project" value="UniProtKB-KW"/>
</dbReference>
<dbReference type="InterPro" id="IPR035992">
    <property type="entry name" value="Ricin_B-like_lectins"/>
</dbReference>
<reference evidence="11" key="2">
    <citation type="submission" date="2019-10" db="EMBL/GenBank/DDBJ databases">
        <authorList>
            <consortium name="NCBI Pathogen Detection Project"/>
        </authorList>
    </citation>
    <scope>NUCLEOTIDE SEQUENCE</scope>
    <source>
        <strain evidence="11">Salmonella enterica</strain>
    </source>
</reference>
<gene>
    <name evidence="11" type="ORF">GBS30_21920</name>
</gene>
<keyword evidence="7" id="KW-0564">Palmitate</keyword>
<keyword evidence="2" id="KW-0800">Toxin</keyword>
<evidence type="ECO:0000256" key="1">
    <source>
        <dbReference type="ARBA" id="ARBA00004459"/>
    </source>
</evidence>
<keyword evidence="4" id="KW-0430">Lectin</keyword>
<evidence type="ECO:0000256" key="5">
    <source>
        <dbReference type="ARBA" id="ARBA00023026"/>
    </source>
</evidence>
<accession>A0A6Y3UXM4</accession>
<reference evidence="11" key="1">
    <citation type="journal article" date="2018" name="Genome Biol.">
        <title>SKESA: strategic k-mer extension for scrupulous assemblies.</title>
        <authorList>
            <person name="Souvorov A."/>
            <person name="Agarwala R."/>
            <person name="Lipman D.J."/>
        </authorList>
    </citation>
    <scope>NUCLEOTIDE SEQUENCE</scope>
    <source>
        <strain evidence="11">Salmonella enterica</strain>
    </source>
</reference>
<evidence type="ECO:0000313" key="11">
    <source>
        <dbReference type="EMBL" id="HAB5332207.1"/>
    </source>
</evidence>
<dbReference type="EMBL" id="DAAHAQ010000328">
    <property type="protein sequence ID" value="HAB5332207.1"/>
    <property type="molecule type" value="Genomic_DNA"/>
</dbReference>
<evidence type="ECO:0000256" key="7">
    <source>
        <dbReference type="ARBA" id="ARBA00023139"/>
    </source>
</evidence>